<evidence type="ECO:0000313" key="2">
    <source>
        <dbReference type="EMBL" id="MFF3566902.1"/>
    </source>
</evidence>
<sequence>MPAVSEKNYLELMRDLAALRRTRAATTDPASRRRLDHTIEEHDGEVRKRNRHGR</sequence>
<feature type="region of interest" description="Disordered" evidence="1">
    <location>
        <begin position="21"/>
        <end position="54"/>
    </location>
</feature>
<evidence type="ECO:0000313" key="3">
    <source>
        <dbReference type="Proteomes" id="UP001601992"/>
    </source>
</evidence>
<evidence type="ECO:0000256" key="1">
    <source>
        <dbReference type="SAM" id="MobiDB-lite"/>
    </source>
</evidence>
<reference evidence="2 3" key="1">
    <citation type="submission" date="2024-10" db="EMBL/GenBank/DDBJ databases">
        <title>The Natural Products Discovery Center: Release of the First 8490 Sequenced Strains for Exploring Actinobacteria Biosynthetic Diversity.</title>
        <authorList>
            <person name="Kalkreuter E."/>
            <person name="Kautsar S.A."/>
            <person name="Yang D."/>
            <person name="Bader C.D."/>
            <person name="Teijaro C.N."/>
            <person name="Fluegel L."/>
            <person name="Davis C.M."/>
            <person name="Simpson J.R."/>
            <person name="Lauterbach L."/>
            <person name="Steele A.D."/>
            <person name="Gui C."/>
            <person name="Meng S."/>
            <person name="Li G."/>
            <person name="Viehrig K."/>
            <person name="Ye F."/>
            <person name="Su P."/>
            <person name="Kiefer A.F."/>
            <person name="Nichols A."/>
            <person name="Cepeda A.J."/>
            <person name="Yan W."/>
            <person name="Fan B."/>
            <person name="Jiang Y."/>
            <person name="Adhikari A."/>
            <person name="Zheng C.-J."/>
            <person name="Schuster L."/>
            <person name="Cowan T.M."/>
            <person name="Smanski M.J."/>
            <person name="Chevrette M.G."/>
            <person name="De Carvalho L.P.S."/>
            <person name="Shen B."/>
        </authorList>
    </citation>
    <scope>NUCLEOTIDE SEQUENCE [LARGE SCALE GENOMIC DNA]</scope>
    <source>
        <strain evidence="2 3">NPDC002593</strain>
    </source>
</reference>
<proteinExistence type="predicted"/>
<keyword evidence="3" id="KW-1185">Reference proteome</keyword>
<dbReference type="Proteomes" id="UP001601992">
    <property type="component" value="Unassembled WGS sequence"/>
</dbReference>
<name>A0ABW6RSB9_9NOCA</name>
<comment type="caution">
    <text evidence="2">The sequence shown here is derived from an EMBL/GenBank/DDBJ whole genome shotgun (WGS) entry which is preliminary data.</text>
</comment>
<gene>
    <name evidence="2" type="ORF">ACFYXQ_03875</name>
</gene>
<dbReference type="RefSeq" id="WP_157186181.1">
    <property type="nucleotide sequence ID" value="NZ_JBIAQY010000001.1"/>
</dbReference>
<organism evidence="2 3">
    <name type="scientific">Nocardia jiangxiensis</name>
    <dbReference type="NCBI Taxonomy" id="282685"/>
    <lineage>
        <taxon>Bacteria</taxon>
        <taxon>Bacillati</taxon>
        <taxon>Actinomycetota</taxon>
        <taxon>Actinomycetes</taxon>
        <taxon>Mycobacteriales</taxon>
        <taxon>Nocardiaceae</taxon>
        <taxon>Nocardia</taxon>
    </lineage>
</organism>
<feature type="compositionally biased region" description="Basic and acidic residues" evidence="1">
    <location>
        <begin position="30"/>
        <end position="47"/>
    </location>
</feature>
<accession>A0ABW6RSB9</accession>
<dbReference type="EMBL" id="JBIAQY010000001">
    <property type="protein sequence ID" value="MFF3566902.1"/>
    <property type="molecule type" value="Genomic_DNA"/>
</dbReference>
<protein>
    <submittedName>
        <fullName evidence="2">Uncharacterized protein</fullName>
    </submittedName>
</protein>